<evidence type="ECO:0000313" key="2">
    <source>
        <dbReference type="Proteomes" id="UP000555546"/>
    </source>
</evidence>
<protein>
    <submittedName>
        <fullName evidence="1">Uncharacterized protein</fullName>
    </submittedName>
</protein>
<organism evidence="1 2">
    <name type="scientific">Brucella daejeonensis</name>
    <dbReference type="NCBI Taxonomy" id="659015"/>
    <lineage>
        <taxon>Bacteria</taxon>
        <taxon>Pseudomonadati</taxon>
        <taxon>Pseudomonadota</taxon>
        <taxon>Alphaproteobacteria</taxon>
        <taxon>Hyphomicrobiales</taxon>
        <taxon>Brucellaceae</taxon>
        <taxon>Brucella/Ochrobactrum group</taxon>
        <taxon>Brucella</taxon>
    </lineage>
</organism>
<gene>
    <name evidence="1" type="ORF">FHS76_003728</name>
</gene>
<name>A0A7W9B056_9HYPH</name>
<comment type="caution">
    <text evidence="1">The sequence shown here is derived from an EMBL/GenBank/DDBJ whole genome shotgun (WGS) entry which is preliminary data.</text>
</comment>
<dbReference type="AlphaFoldDB" id="A0A7W9B056"/>
<proteinExistence type="predicted"/>
<sequence>MKSKRPETSLPAFENILAAAASPETTMLPTPEETILPAIKSVTPTGSYLVGIQLHFTPGLLKKGGNAQNRIFRPDHEQSNGSLHAHLLPKCRNLHRLQKAFRQNYAWSLPQPILTIGRDGQLQFNLPRFAARMNNALILKASRQLSITYLFDQS</sequence>
<accession>A0A7W9B056</accession>
<dbReference type="Proteomes" id="UP000555546">
    <property type="component" value="Unassembled WGS sequence"/>
</dbReference>
<evidence type="ECO:0000313" key="1">
    <source>
        <dbReference type="EMBL" id="MBB5703818.1"/>
    </source>
</evidence>
<dbReference type="EMBL" id="JACIJG010000018">
    <property type="protein sequence ID" value="MBB5703818.1"/>
    <property type="molecule type" value="Genomic_DNA"/>
</dbReference>
<reference evidence="1 2" key="1">
    <citation type="submission" date="2020-08" db="EMBL/GenBank/DDBJ databases">
        <title>Genomic Encyclopedia of Type Strains, Phase IV (KMG-IV): sequencing the most valuable type-strain genomes for metagenomic binning, comparative biology and taxonomic classification.</title>
        <authorList>
            <person name="Goeker M."/>
        </authorList>
    </citation>
    <scope>NUCLEOTIDE SEQUENCE [LARGE SCALE GENOMIC DNA]</scope>
    <source>
        <strain evidence="1 2">DSM 26944</strain>
    </source>
</reference>
<keyword evidence="2" id="KW-1185">Reference proteome</keyword>